<feature type="transmembrane region" description="Helical" evidence="6">
    <location>
        <begin position="12"/>
        <end position="39"/>
    </location>
</feature>
<evidence type="ECO:0000256" key="3">
    <source>
        <dbReference type="ARBA" id="ARBA00022989"/>
    </source>
</evidence>
<organism evidence="7 8">
    <name type="scientific">Podospora australis</name>
    <dbReference type="NCBI Taxonomy" id="1536484"/>
    <lineage>
        <taxon>Eukaryota</taxon>
        <taxon>Fungi</taxon>
        <taxon>Dikarya</taxon>
        <taxon>Ascomycota</taxon>
        <taxon>Pezizomycotina</taxon>
        <taxon>Sordariomycetes</taxon>
        <taxon>Sordariomycetidae</taxon>
        <taxon>Sordariales</taxon>
        <taxon>Podosporaceae</taxon>
        <taxon>Podospora</taxon>
    </lineage>
</organism>
<keyword evidence="8" id="KW-1185">Reference proteome</keyword>
<feature type="compositionally biased region" description="Polar residues" evidence="5">
    <location>
        <begin position="292"/>
        <end position="304"/>
    </location>
</feature>
<evidence type="ECO:0000256" key="5">
    <source>
        <dbReference type="SAM" id="MobiDB-lite"/>
    </source>
</evidence>
<comment type="caution">
    <text evidence="7">The sequence shown here is derived from an EMBL/GenBank/DDBJ whole genome shotgun (WGS) entry which is preliminary data.</text>
</comment>
<feature type="transmembrane region" description="Helical" evidence="6">
    <location>
        <begin position="393"/>
        <end position="416"/>
    </location>
</feature>
<accession>A0AAN7ANN6</accession>
<feature type="region of interest" description="Disordered" evidence="5">
    <location>
        <begin position="130"/>
        <end position="164"/>
    </location>
</feature>
<sequence length="512" mass="56702">MDTKQLDNDTRGWIMCAVSGIACIAGASIICVDVFVRLIPSKRHFRIQDSNAFLACSLSLSFGVMIFSALYSMLPSASQYLAKDNWDAQKAGFLLMGCFVGGFFGIQVLSRLIHQYIPSHIVECDHTHDELPDEESAHGHHHHHKPSKPRQESLPKKSSTSMVEVHGGADEVTPLLLSNDARQHQNGHIHTEILNGQAEPQGEMVMHFSNPRSRPSTQTRRPSMLQAKSRVMSFFRDTKPNCDEDGPCFGYSDPCGQGCFKHVNSNRFTLSRHATIRSLPPAISEEMHGSRHSFTSPRQHISRAQSRESLHSHHHHHHDHGSHHHDEESDGSISECCSHTHEDAEAQHHHHVPTNAFLSIGLQTVIAITLHKFPEGFITYATNHVSSSLGFNVFMALFVHNIAEGFSMALPLYMALGSRWKAIAWSSLLGGLSQPMGAGVAMLWFKLANRQNLTINATAYACLFAVTAGIMTSVALQLFAESLSLNHNRNLSIFFAFLGMTMLGVSNAMVTH</sequence>
<dbReference type="PROSITE" id="PS51257">
    <property type="entry name" value="PROKAR_LIPOPROTEIN"/>
    <property type="match status" value="1"/>
</dbReference>
<dbReference type="EMBL" id="MU864356">
    <property type="protein sequence ID" value="KAK4192010.1"/>
    <property type="molecule type" value="Genomic_DNA"/>
</dbReference>
<reference evidence="7" key="2">
    <citation type="submission" date="2023-05" db="EMBL/GenBank/DDBJ databases">
        <authorList>
            <consortium name="Lawrence Berkeley National Laboratory"/>
            <person name="Steindorff A."/>
            <person name="Hensen N."/>
            <person name="Bonometti L."/>
            <person name="Westerberg I."/>
            <person name="Brannstrom I.O."/>
            <person name="Guillou S."/>
            <person name="Cros-Aarteil S."/>
            <person name="Calhoun S."/>
            <person name="Haridas S."/>
            <person name="Kuo A."/>
            <person name="Mondo S."/>
            <person name="Pangilinan J."/>
            <person name="Riley R."/>
            <person name="Labutti K."/>
            <person name="Andreopoulos B."/>
            <person name="Lipzen A."/>
            <person name="Chen C."/>
            <person name="Yanf M."/>
            <person name="Daum C."/>
            <person name="Ng V."/>
            <person name="Clum A."/>
            <person name="Ohm R."/>
            <person name="Martin F."/>
            <person name="Silar P."/>
            <person name="Natvig D."/>
            <person name="Lalanne C."/>
            <person name="Gautier V."/>
            <person name="Ament-Velasquez S.L."/>
            <person name="Kruys A."/>
            <person name="Hutchinson M.I."/>
            <person name="Powell A.J."/>
            <person name="Barry K."/>
            <person name="Miller A.N."/>
            <person name="Grigoriev I.V."/>
            <person name="Debuchy R."/>
            <person name="Gladieux P."/>
            <person name="Thoren M.H."/>
            <person name="Johannesson H."/>
        </authorList>
    </citation>
    <scope>NUCLEOTIDE SEQUENCE</scope>
    <source>
        <strain evidence="7">PSN309</strain>
    </source>
</reference>
<dbReference type="Proteomes" id="UP001302126">
    <property type="component" value="Unassembled WGS sequence"/>
</dbReference>
<dbReference type="InterPro" id="IPR003689">
    <property type="entry name" value="ZIP"/>
</dbReference>
<evidence type="ECO:0000256" key="6">
    <source>
        <dbReference type="SAM" id="Phobius"/>
    </source>
</evidence>
<dbReference type="AlphaFoldDB" id="A0AAN7ANN6"/>
<keyword evidence="2 6" id="KW-0812">Transmembrane</keyword>
<evidence type="ECO:0000256" key="2">
    <source>
        <dbReference type="ARBA" id="ARBA00022692"/>
    </source>
</evidence>
<evidence type="ECO:0000313" key="7">
    <source>
        <dbReference type="EMBL" id="KAK4192010.1"/>
    </source>
</evidence>
<feature type="transmembrane region" description="Helical" evidence="6">
    <location>
        <begin position="51"/>
        <end position="71"/>
    </location>
</feature>
<dbReference type="GO" id="GO:0005385">
    <property type="term" value="F:zinc ion transmembrane transporter activity"/>
    <property type="evidence" value="ECO:0007669"/>
    <property type="project" value="TreeGrafter"/>
</dbReference>
<evidence type="ECO:0000313" key="8">
    <source>
        <dbReference type="Proteomes" id="UP001302126"/>
    </source>
</evidence>
<feature type="compositionally biased region" description="Basic residues" evidence="5">
    <location>
        <begin position="312"/>
        <end position="323"/>
    </location>
</feature>
<dbReference type="PANTHER" id="PTHR11040:SF210">
    <property type="entry name" value="ZINC-REGULATED TRANSPORTER 3"/>
    <property type="match status" value="1"/>
</dbReference>
<feature type="transmembrane region" description="Helical" evidence="6">
    <location>
        <begin position="457"/>
        <end position="479"/>
    </location>
</feature>
<feature type="compositionally biased region" description="Basic residues" evidence="5">
    <location>
        <begin position="139"/>
        <end position="148"/>
    </location>
</feature>
<name>A0AAN7ANN6_9PEZI</name>
<reference evidence="7" key="1">
    <citation type="journal article" date="2023" name="Mol. Phylogenet. Evol.">
        <title>Genome-scale phylogeny and comparative genomics of the fungal order Sordariales.</title>
        <authorList>
            <person name="Hensen N."/>
            <person name="Bonometti L."/>
            <person name="Westerberg I."/>
            <person name="Brannstrom I.O."/>
            <person name="Guillou S."/>
            <person name="Cros-Aarteil S."/>
            <person name="Calhoun S."/>
            <person name="Haridas S."/>
            <person name="Kuo A."/>
            <person name="Mondo S."/>
            <person name="Pangilinan J."/>
            <person name="Riley R."/>
            <person name="LaButti K."/>
            <person name="Andreopoulos B."/>
            <person name="Lipzen A."/>
            <person name="Chen C."/>
            <person name="Yan M."/>
            <person name="Daum C."/>
            <person name="Ng V."/>
            <person name="Clum A."/>
            <person name="Steindorff A."/>
            <person name="Ohm R.A."/>
            <person name="Martin F."/>
            <person name="Silar P."/>
            <person name="Natvig D.O."/>
            <person name="Lalanne C."/>
            <person name="Gautier V."/>
            <person name="Ament-Velasquez S.L."/>
            <person name="Kruys A."/>
            <person name="Hutchinson M.I."/>
            <person name="Powell A.J."/>
            <person name="Barry K."/>
            <person name="Miller A.N."/>
            <person name="Grigoriev I.V."/>
            <person name="Debuchy R."/>
            <person name="Gladieux P."/>
            <person name="Hiltunen Thoren M."/>
            <person name="Johannesson H."/>
        </authorList>
    </citation>
    <scope>NUCLEOTIDE SEQUENCE</scope>
    <source>
        <strain evidence="7">PSN309</strain>
    </source>
</reference>
<keyword evidence="3 6" id="KW-1133">Transmembrane helix</keyword>
<gene>
    <name evidence="7" type="ORF">QBC35DRAFT_260625</name>
</gene>
<dbReference type="PANTHER" id="PTHR11040">
    <property type="entry name" value="ZINC/IRON TRANSPORTER"/>
    <property type="match status" value="1"/>
</dbReference>
<comment type="subcellular location">
    <subcellularLocation>
        <location evidence="1">Membrane</location>
        <topology evidence="1">Multi-pass membrane protein</topology>
    </subcellularLocation>
</comment>
<dbReference type="Pfam" id="PF02535">
    <property type="entry name" value="Zip"/>
    <property type="match status" value="1"/>
</dbReference>
<evidence type="ECO:0000256" key="1">
    <source>
        <dbReference type="ARBA" id="ARBA00004141"/>
    </source>
</evidence>
<proteinExistence type="predicted"/>
<feature type="region of interest" description="Disordered" evidence="5">
    <location>
        <begin position="285"/>
        <end position="335"/>
    </location>
</feature>
<feature type="transmembrane region" description="Helical" evidence="6">
    <location>
        <begin position="422"/>
        <end position="445"/>
    </location>
</feature>
<feature type="transmembrane region" description="Helical" evidence="6">
    <location>
        <begin position="91"/>
        <end position="109"/>
    </location>
</feature>
<protein>
    <submittedName>
        <fullName evidence="7">Zinc-regulated transporter 3</fullName>
    </submittedName>
</protein>
<dbReference type="GO" id="GO:0016020">
    <property type="term" value="C:membrane"/>
    <property type="evidence" value="ECO:0007669"/>
    <property type="project" value="UniProtKB-SubCell"/>
</dbReference>
<keyword evidence="4 6" id="KW-0472">Membrane</keyword>
<feature type="transmembrane region" description="Helical" evidence="6">
    <location>
        <begin position="491"/>
        <end position="510"/>
    </location>
</feature>
<evidence type="ECO:0000256" key="4">
    <source>
        <dbReference type="ARBA" id="ARBA00023136"/>
    </source>
</evidence>